<evidence type="ECO:0000313" key="7">
    <source>
        <dbReference type="Proteomes" id="UP000033393"/>
    </source>
</evidence>
<protein>
    <submittedName>
        <fullName evidence="6">LysR family transcriptional regulator</fullName>
    </submittedName>
</protein>
<evidence type="ECO:0000259" key="5">
    <source>
        <dbReference type="PROSITE" id="PS50931"/>
    </source>
</evidence>
<keyword evidence="4" id="KW-0804">Transcription</keyword>
<comment type="similarity">
    <text evidence="1">Belongs to the LysR transcriptional regulatory family.</text>
</comment>
<dbReference type="AlphaFoldDB" id="A0A0F0GEB4"/>
<evidence type="ECO:0000256" key="1">
    <source>
        <dbReference type="ARBA" id="ARBA00009437"/>
    </source>
</evidence>
<dbReference type="OrthoDB" id="4131546at2"/>
<dbReference type="Proteomes" id="UP000033393">
    <property type="component" value="Unassembled WGS sequence"/>
</dbReference>
<name>A0A0F0GEB4_LENAE</name>
<organism evidence="6 7">
    <name type="scientific">Lentzea aerocolonigenes</name>
    <name type="common">Lechevalieria aerocolonigenes</name>
    <name type="synonym">Saccharothrix aerocolonigenes</name>
    <dbReference type="NCBI Taxonomy" id="68170"/>
    <lineage>
        <taxon>Bacteria</taxon>
        <taxon>Bacillati</taxon>
        <taxon>Actinomycetota</taxon>
        <taxon>Actinomycetes</taxon>
        <taxon>Pseudonocardiales</taxon>
        <taxon>Pseudonocardiaceae</taxon>
        <taxon>Lentzea</taxon>
    </lineage>
</organism>
<dbReference type="InterPro" id="IPR036388">
    <property type="entry name" value="WH-like_DNA-bd_sf"/>
</dbReference>
<feature type="domain" description="HTH lysR-type" evidence="5">
    <location>
        <begin position="2"/>
        <end position="59"/>
    </location>
</feature>
<dbReference type="PANTHER" id="PTHR30346:SF29">
    <property type="entry name" value="LYSR SUBSTRATE-BINDING"/>
    <property type="match status" value="1"/>
</dbReference>
<dbReference type="FunFam" id="1.10.10.10:FF:000001">
    <property type="entry name" value="LysR family transcriptional regulator"/>
    <property type="match status" value="1"/>
</dbReference>
<evidence type="ECO:0000256" key="3">
    <source>
        <dbReference type="ARBA" id="ARBA00023125"/>
    </source>
</evidence>
<proteinExistence type="inferred from homology"/>
<evidence type="ECO:0000256" key="4">
    <source>
        <dbReference type="ARBA" id="ARBA00023163"/>
    </source>
</evidence>
<comment type="caution">
    <text evidence="6">The sequence shown here is derived from an EMBL/GenBank/DDBJ whole genome shotgun (WGS) entry which is preliminary data.</text>
</comment>
<accession>A0A0F0GEB4</accession>
<dbReference type="GO" id="GO:0003700">
    <property type="term" value="F:DNA-binding transcription factor activity"/>
    <property type="evidence" value="ECO:0007669"/>
    <property type="project" value="InterPro"/>
</dbReference>
<dbReference type="PANTHER" id="PTHR30346">
    <property type="entry name" value="TRANSCRIPTIONAL DUAL REGULATOR HCAR-RELATED"/>
    <property type="match status" value="1"/>
</dbReference>
<dbReference type="InterPro" id="IPR036390">
    <property type="entry name" value="WH_DNA-bd_sf"/>
</dbReference>
<keyword evidence="3" id="KW-0238">DNA-binding</keyword>
<dbReference type="InterPro" id="IPR000847">
    <property type="entry name" value="LysR_HTH_N"/>
</dbReference>
<keyword evidence="2" id="KW-0805">Transcription regulation</keyword>
<dbReference type="Gene3D" id="1.10.10.10">
    <property type="entry name" value="Winged helix-like DNA-binding domain superfamily/Winged helix DNA-binding domain"/>
    <property type="match status" value="1"/>
</dbReference>
<sequence>MLNLERLRTLHAVSTTGSVRGAAEALHVTTSAVSQQLSRLEHEVGQRLLEKQGRGIRLTDAGDLLAEHAARLLRQVELAETELADRRGTVAGTLSVAAFATAARGLVPSMLRTLRQEYPDLSARLVELEPAEAIAQLRHADVDIAVVQDWPELPLAVPAGLSSAPLLDDVLDVALPCSHPFTGRAALALDELRDEDWVGWPSDEVCHGWLENTLRRNGIEHPIGHTASEHSTQLALVAAGLGAAIIPRLGRGPTPEGVRFVPLLPAPRRRVFALWRNSSTNRPARRAALRALQEAARQCGAGSGA</sequence>
<dbReference type="InterPro" id="IPR005119">
    <property type="entry name" value="LysR_subst-bd"/>
</dbReference>
<dbReference type="SUPFAM" id="SSF46785">
    <property type="entry name" value="Winged helix' DNA-binding domain"/>
    <property type="match status" value="1"/>
</dbReference>
<dbReference type="GO" id="GO:0003677">
    <property type="term" value="F:DNA binding"/>
    <property type="evidence" value="ECO:0007669"/>
    <property type="project" value="UniProtKB-KW"/>
</dbReference>
<evidence type="ECO:0000313" key="6">
    <source>
        <dbReference type="EMBL" id="KJK33648.1"/>
    </source>
</evidence>
<dbReference type="GO" id="GO:0032993">
    <property type="term" value="C:protein-DNA complex"/>
    <property type="evidence" value="ECO:0007669"/>
    <property type="project" value="TreeGrafter"/>
</dbReference>
<dbReference type="Pfam" id="PF00126">
    <property type="entry name" value="HTH_1"/>
    <property type="match status" value="1"/>
</dbReference>
<dbReference type="PROSITE" id="PS50931">
    <property type="entry name" value="HTH_LYSR"/>
    <property type="match status" value="1"/>
</dbReference>
<dbReference type="Gene3D" id="3.40.190.10">
    <property type="entry name" value="Periplasmic binding protein-like II"/>
    <property type="match status" value="2"/>
</dbReference>
<keyword evidence="7" id="KW-1185">Reference proteome</keyword>
<dbReference type="Pfam" id="PF03466">
    <property type="entry name" value="LysR_substrate"/>
    <property type="match status" value="1"/>
</dbReference>
<dbReference type="EMBL" id="JYJG01000511">
    <property type="protein sequence ID" value="KJK33648.1"/>
    <property type="molecule type" value="Genomic_DNA"/>
</dbReference>
<dbReference type="RefSeq" id="WP_045318034.1">
    <property type="nucleotide sequence ID" value="NZ_JYJG01000511.1"/>
</dbReference>
<reference evidence="6 7" key="1">
    <citation type="submission" date="2015-02" db="EMBL/GenBank/DDBJ databases">
        <authorList>
            <person name="Ju K.-S."/>
            <person name="Doroghazi J.R."/>
            <person name="Metcalf W."/>
        </authorList>
    </citation>
    <scope>NUCLEOTIDE SEQUENCE [LARGE SCALE GENOMIC DNA]</scope>
    <source>
        <strain evidence="6 7">NRRL B-16140</strain>
    </source>
</reference>
<gene>
    <name evidence="6" type="ORF">UK23_45285</name>
</gene>
<dbReference type="CDD" id="cd08423">
    <property type="entry name" value="PBP2_LTTR_like_6"/>
    <property type="match status" value="1"/>
</dbReference>
<dbReference type="SUPFAM" id="SSF53850">
    <property type="entry name" value="Periplasmic binding protein-like II"/>
    <property type="match status" value="1"/>
</dbReference>
<dbReference type="PATRIC" id="fig|68170.10.peg.2469"/>
<evidence type="ECO:0000256" key="2">
    <source>
        <dbReference type="ARBA" id="ARBA00023015"/>
    </source>
</evidence>